<name>A0A0K9YQS9_9BACL</name>
<keyword evidence="4" id="KW-1185">Reference proteome</keyword>
<sequence length="278" mass="32351">MSKEHTPYVEEVRLIVEQIYKRSTHPFVEYYVDVPSMAENRLELLYLFLLEQGMTKERAVTFCTATGLVQLGLDMHEHVKNEYEQSETAERSRQLTVLAGDYYSARYYHLLAEASEIKAIQTLSGAIQRVNEAKMKLYTAGRDGKLPTDEEYWELRNMIDTGLYVAIVEEYADSEDSRRFWMELMKETAKVESVIGEWEQIKWQEQVPFGFARFLLQKPGATLAQVLSSVEHTAMELIGMCEQMVRTLHPVETRSMLSAITARYSHRINRLKRVIEEM</sequence>
<dbReference type="OrthoDB" id="2417886at2"/>
<organism evidence="2 3">
    <name type="scientific">Brevibacillus reuszeri</name>
    <dbReference type="NCBI Taxonomy" id="54915"/>
    <lineage>
        <taxon>Bacteria</taxon>
        <taxon>Bacillati</taxon>
        <taxon>Bacillota</taxon>
        <taxon>Bacilli</taxon>
        <taxon>Bacillales</taxon>
        <taxon>Paenibacillaceae</taxon>
        <taxon>Brevibacillus</taxon>
    </lineage>
</organism>
<protein>
    <submittedName>
        <fullName evidence="2">Heptaprenyl diphosphate synthase</fullName>
    </submittedName>
</protein>
<proteinExistence type="predicted"/>
<evidence type="ECO:0000313" key="4">
    <source>
        <dbReference type="Proteomes" id="UP000319578"/>
    </source>
</evidence>
<evidence type="ECO:0000313" key="1">
    <source>
        <dbReference type="EMBL" id="GED66665.1"/>
    </source>
</evidence>
<evidence type="ECO:0000313" key="2">
    <source>
        <dbReference type="EMBL" id="KNB71083.1"/>
    </source>
</evidence>
<evidence type="ECO:0000313" key="3">
    <source>
        <dbReference type="Proteomes" id="UP000036834"/>
    </source>
</evidence>
<reference evidence="3" key="1">
    <citation type="submission" date="2015-07" db="EMBL/GenBank/DDBJ databases">
        <title>Genome sequencing project for genomic taxonomy and phylogenomics of Bacillus-like bacteria.</title>
        <authorList>
            <person name="Liu B."/>
            <person name="Wang J."/>
            <person name="Zhu Y."/>
            <person name="Liu G."/>
            <person name="Chen Q."/>
            <person name="Chen Z."/>
            <person name="Lan J."/>
            <person name="Che J."/>
            <person name="Ge C."/>
            <person name="Shi H."/>
            <person name="Pan Z."/>
            <person name="Liu X."/>
        </authorList>
    </citation>
    <scope>NUCLEOTIDE SEQUENCE [LARGE SCALE GENOMIC DNA]</scope>
    <source>
        <strain evidence="3">DSM 9887</strain>
    </source>
</reference>
<dbReference type="Proteomes" id="UP000036834">
    <property type="component" value="Unassembled WGS sequence"/>
</dbReference>
<dbReference type="RefSeq" id="WP_049740118.1">
    <property type="nucleotide sequence ID" value="NZ_BJON01000002.1"/>
</dbReference>
<dbReference type="AlphaFoldDB" id="A0A0K9YQS9"/>
<dbReference type="GO" id="GO:0009234">
    <property type="term" value="P:menaquinone biosynthetic process"/>
    <property type="evidence" value="ECO:0007669"/>
    <property type="project" value="InterPro"/>
</dbReference>
<dbReference type="InterPro" id="IPR009920">
    <property type="entry name" value="HEPPP_synth_su1"/>
</dbReference>
<dbReference type="EMBL" id="LGIQ01000009">
    <property type="protein sequence ID" value="KNB71083.1"/>
    <property type="molecule type" value="Genomic_DNA"/>
</dbReference>
<reference evidence="1 4" key="3">
    <citation type="submission" date="2019-06" db="EMBL/GenBank/DDBJ databases">
        <title>Whole genome shotgun sequence of Brevibacillus reuszeri NBRC 15719.</title>
        <authorList>
            <person name="Hosoyama A."/>
            <person name="Uohara A."/>
            <person name="Ohji S."/>
            <person name="Ichikawa N."/>
        </authorList>
    </citation>
    <scope>NUCLEOTIDE SEQUENCE [LARGE SCALE GENOMIC DNA]</scope>
    <source>
        <strain evidence="1 4">NBRC 15719</strain>
    </source>
</reference>
<reference evidence="2" key="2">
    <citation type="submission" date="2015-07" db="EMBL/GenBank/DDBJ databases">
        <title>MeaNS - Measles Nucleotide Surveillance Program.</title>
        <authorList>
            <person name="Tran T."/>
            <person name="Druce J."/>
        </authorList>
    </citation>
    <scope>NUCLEOTIDE SEQUENCE</scope>
    <source>
        <strain evidence="2">DSM 9887</strain>
    </source>
</reference>
<dbReference type="PATRIC" id="fig|54915.3.peg.3085"/>
<dbReference type="EMBL" id="BJON01000002">
    <property type="protein sequence ID" value="GED66665.1"/>
    <property type="molecule type" value="Genomic_DNA"/>
</dbReference>
<dbReference type="Gene3D" id="1.20.120.1450">
    <property type="match status" value="1"/>
</dbReference>
<dbReference type="Pfam" id="PF07307">
    <property type="entry name" value="HEPPP_synt_1"/>
    <property type="match status" value="1"/>
</dbReference>
<gene>
    <name evidence="2" type="ORF">ADS79_19870</name>
    <name evidence="1" type="ORF">BRE01_03670</name>
</gene>
<accession>A0A0K9YQS9</accession>
<dbReference type="Proteomes" id="UP000319578">
    <property type="component" value="Unassembled WGS sequence"/>
</dbReference>
<dbReference type="STRING" id="54915.ADS79_19870"/>
<comment type="caution">
    <text evidence="2">The sequence shown here is derived from an EMBL/GenBank/DDBJ whole genome shotgun (WGS) entry which is preliminary data.</text>
</comment>